<dbReference type="InterPro" id="IPR011990">
    <property type="entry name" value="TPR-like_helical_dom_sf"/>
</dbReference>
<dbReference type="Pfam" id="PF13181">
    <property type="entry name" value="TPR_8"/>
    <property type="match status" value="1"/>
</dbReference>
<comment type="caution">
    <text evidence="3">The sequence shown here is derived from an EMBL/GenBank/DDBJ whole genome shotgun (WGS) entry which is preliminary data.</text>
</comment>
<evidence type="ECO:0000313" key="3">
    <source>
        <dbReference type="EMBL" id="KAL3811700.1"/>
    </source>
</evidence>
<accession>A0ABD3RF70</accession>
<dbReference type="InterPro" id="IPR029063">
    <property type="entry name" value="SAM-dependent_MTases_sf"/>
</dbReference>
<feature type="repeat" description="TPR" evidence="1">
    <location>
        <begin position="297"/>
        <end position="330"/>
    </location>
</feature>
<dbReference type="Pfam" id="PF08242">
    <property type="entry name" value="Methyltransf_12"/>
    <property type="match status" value="1"/>
</dbReference>
<sequence>MALTPAQGSIPPPPNVLEAIRICREKLEVDPHHPRIQHSLAQLLDSTISYVDDVDTTSINEVLRLYHAVGVMGTSNRVAEKRLPPLKIRYESLIRAGTIAKDILHDKSLAIEYYSLALNLDGIEESSLLLVFQAIMPTLLSMVNQDDHLAEITLDRDDGTISNTTRILRYAFDLCNLVEAKSPTASIVDEYRGAALRRMNQSESAYQSYRRAVVKSKQNFDRGIGDTSKSLALAADFIRTSILAAAAARELGLNIQEQLSYLNDAEQAALPLLSFMEDVEDQGSNELTKDHFRDVVVDLYNNMGIAEKKQGSLEHARDFFVKSLEIKPTDGHALVQLASVSDESNVGGIISSVRELEPGYVSALFDGYSSRFETELVDVLQYKGHYLLYDSLRKVLTRIEKSPESVKKIIDLGCGTGLLGALIANEMPWVEISGVDLSQRMADISRERKSKRGSNVYASVRNDDAAKYLSTLEKRSIDCVLASDVFIYIGDISKVLEETWECLISGGVIGFTIESYVGSDEDSGLRLQPCGRFGHSRPYVNEVANLKGFEVIFWEDCVLRHQGGTEVRGSSVILKKMQ</sequence>
<dbReference type="CDD" id="cd02440">
    <property type="entry name" value="AdoMet_MTases"/>
    <property type="match status" value="1"/>
</dbReference>
<reference evidence="3 4" key="1">
    <citation type="submission" date="2024-10" db="EMBL/GenBank/DDBJ databases">
        <title>Updated reference genomes for cyclostephanoid diatoms.</title>
        <authorList>
            <person name="Roberts W.R."/>
            <person name="Alverson A.J."/>
        </authorList>
    </citation>
    <scope>NUCLEOTIDE SEQUENCE [LARGE SCALE GENOMIC DNA]</scope>
    <source>
        <strain evidence="3 4">AJA228-03</strain>
    </source>
</reference>
<dbReference type="EMBL" id="JALLPB020000242">
    <property type="protein sequence ID" value="KAL3811700.1"/>
    <property type="molecule type" value="Genomic_DNA"/>
</dbReference>
<dbReference type="InterPro" id="IPR013217">
    <property type="entry name" value="Methyltransf_12"/>
</dbReference>
<dbReference type="PROSITE" id="PS50005">
    <property type="entry name" value="TPR"/>
    <property type="match status" value="1"/>
</dbReference>
<keyword evidence="4" id="KW-1185">Reference proteome</keyword>
<evidence type="ECO:0000313" key="4">
    <source>
        <dbReference type="Proteomes" id="UP001530377"/>
    </source>
</evidence>
<dbReference type="AlphaFoldDB" id="A0ABD3RF70"/>
<proteinExistence type="predicted"/>
<protein>
    <recommendedName>
        <fullName evidence="2">Methyltransferase type 12 domain-containing protein</fullName>
    </recommendedName>
</protein>
<evidence type="ECO:0000256" key="1">
    <source>
        <dbReference type="PROSITE-ProRule" id="PRU00339"/>
    </source>
</evidence>
<dbReference type="Gene3D" id="3.40.50.150">
    <property type="entry name" value="Vaccinia Virus protein VP39"/>
    <property type="match status" value="1"/>
</dbReference>
<gene>
    <name evidence="3" type="ORF">ACHAXA_004066</name>
</gene>
<dbReference type="InterPro" id="IPR019734">
    <property type="entry name" value="TPR_rpt"/>
</dbReference>
<organism evidence="3 4">
    <name type="scientific">Cyclostephanos tholiformis</name>
    <dbReference type="NCBI Taxonomy" id="382380"/>
    <lineage>
        <taxon>Eukaryota</taxon>
        <taxon>Sar</taxon>
        <taxon>Stramenopiles</taxon>
        <taxon>Ochrophyta</taxon>
        <taxon>Bacillariophyta</taxon>
        <taxon>Coscinodiscophyceae</taxon>
        <taxon>Thalassiosirophycidae</taxon>
        <taxon>Stephanodiscales</taxon>
        <taxon>Stephanodiscaceae</taxon>
        <taxon>Cyclostephanos</taxon>
    </lineage>
</organism>
<dbReference type="Gene3D" id="1.25.40.10">
    <property type="entry name" value="Tetratricopeptide repeat domain"/>
    <property type="match status" value="1"/>
</dbReference>
<evidence type="ECO:0000259" key="2">
    <source>
        <dbReference type="Pfam" id="PF08242"/>
    </source>
</evidence>
<name>A0ABD3RF70_9STRA</name>
<keyword evidence="1" id="KW-0802">TPR repeat</keyword>
<dbReference type="PANTHER" id="PTHR43861">
    <property type="entry name" value="TRANS-ACONITATE 2-METHYLTRANSFERASE-RELATED"/>
    <property type="match status" value="1"/>
</dbReference>
<dbReference type="SUPFAM" id="SSF48452">
    <property type="entry name" value="TPR-like"/>
    <property type="match status" value="1"/>
</dbReference>
<dbReference type="SMART" id="SM00028">
    <property type="entry name" value="TPR"/>
    <property type="match status" value="2"/>
</dbReference>
<feature type="domain" description="Methyltransferase type 12" evidence="2">
    <location>
        <begin position="410"/>
        <end position="509"/>
    </location>
</feature>
<dbReference type="Proteomes" id="UP001530377">
    <property type="component" value="Unassembled WGS sequence"/>
</dbReference>
<dbReference type="SUPFAM" id="SSF53335">
    <property type="entry name" value="S-adenosyl-L-methionine-dependent methyltransferases"/>
    <property type="match status" value="1"/>
</dbReference>